<keyword evidence="2" id="KW-0479">Metal-binding</keyword>
<protein>
    <recommendedName>
        <fullName evidence="5">Succinylglutamate desuccinylase/Aspartoacylase catalytic domain-containing protein</fullName>
    </recommendedName>
</protein>
<reference evidence="6" key="1">
    <citation type="submission" date="2025-08" db="UniProtKB">
        <authorList>
            <consortium name="Ensembl"/>
        </authorList>
    </citation>
    <scope>IDENTIFICATION</scope>
</reference>
<dbReference type="GeneTree" id="ENSGT01010000224846"/>
<dbReference type="GO" id="GO:0016811">
    <property type="term" value="F:hydrolase activity, acting on carbon-nitrogen (but not peptide) bonds, in linear amides"/>
    <property type="evidence" value="ECO:0007669"/>
    <property type="project" value="TreeGrafter"/>
</dbReference>
<feature type="domain" description="Succinylglutamate desuccinylase/Aspartoacylase catalytic" evidence="5">
    <location>
        <begin position="11"/>
        <end position="47"/>
    </location>
</feature>
<evidence type="ECO:0000259" key="5">
    <source>
        <dbReference type="Pfam" id="PF24827"/>
    </source>
</evidence>
<dbReference type="Proteomes" id="UP000694425">
    <property type="component" value="Unplaced"/>
</dbReference>
<dbReference type="SUPFAM" id="SSF53187">
    <property type="entry name" value="Zn-dependent exopeptidases"/>
    <property type="match status" value="1"/>
</dbReference>
<evidence type="ECO:0000313" key="6">
    <source>
        <dbReference type="Ensembl" id="ENSNVIP00000008857.1"/>
    </source>
</evidence>
<evidence type="ECO:0000256" key="1">
    <source>
        <dbReference type="ARBA" id="ARBA00001947"/>
    </source>
</evidence>
<dbReference type="GO" id="GO:0046872">
    <property type="term" value="F:metal ion binding"/>
    <property type="evidence" value="ECO:0007669"/>
    <property type="project" value="UniProtKB-KW"/>
</dbReference>
<name>A0A8C7AI32_NEOVI</name>
<dbReference type="GO" id="GO:0005829">
    <property type="term" value="C:cytosol"/>
    <property type="evidence" value="ECO:0007669"/>
    <property type="project" value="TreeGrafter"/>
</dbReference>
<organism evidence="6 7">
    <name type="scientific">Neovison vison</name>
    <name type="common">American mink</name>
    <name type="synonym">Mustela vison</name>
    <dbReference type="NCBI Taxonomy" id="452646"/>
    <lineage>
        <taxon>Eukaryota</taxon>
        <taxon>Metazoa</taxon>
        <taxon>Chordata</taxon>
        <taxon>Craniata</taxon>
        <taxon>Vertebrata</taxon>
        <taxon>Euteleostomi</taxon>
        <taxon>Mammalia</taxon>
        <taxon>Eutheria</taxon>
        <taxon>Laurasiatheria</taxon>
        <taxon>Carnivora</taxon>
        <taxon>Caniformia</taxon>
        <taxon>Musteloidea</taxon>
        <taxon>Mustelidae</taxon>
        <taxon>Mustelinae</taxon>
        <taxon>Neogale</taxon>
    </lineage>
</organism>
<comment type="cofactor">
    <cofactor evidence="1">
        <name>Zn(2+)</name>
        <dbReference type="ChEBI" id="CHEBI:29105"/>
    </cofactor>
</comment>
<keyword evidence="3" id="KW-0378">Hydrolase</keyword>
<keyword evidence="4" id="KW-0862">Zinc</keyword>
<keyword evidence="7" id="KW-1185">Reference proteome</keyword>
<dbReference type="PANTHER" id="PTHR15162:SF9">
    <property type="entry name" value="ASPARTOACYLASE"/>
    <property type="match status" value="1"/>
</dbReference>
<dbReference type="InterPro" id="IPR055438">
    <property type="entry name" value="AstE_AspA_cat"/>
</dbReference>
<dbReference type="Ensembl" id="ENSNVIT00000010365.1">
    <property type="protein sequence ID" value="ENSNVIP00000008857.1"/>
    <property type="gene ID" value="ENSNVIG00000007026.1"/>
</dbReference>
<accession>A0A8C7AI32</accession>
<dbReference type="PANTHER" id="PTHR15162">
    <property type="entry name" value="ASPARTOACYLASE"/>
    <property type="match status" value="1"/>
</dbReference>
<reference evidence="6" key="2">
    <citation type="submission" date="2025-09" db="UniProtKB">
        <authorList>
            <consortium name="Ensembl"/>
        </authorList>
    </citation>
    <scope>IDENTIFICATION</scope>
</reference>
<evidence type="ECO:0000256" key="4">
    <source>
        <dbReference type="ARBA" id="ARBA00022833"/>
    </source>
</evidence>
<dbReference type="AlphaFoldDB" id="A0A8C7AI32"/>
<dbReference type="InterPro" id="IPR050178">
    <property type="entry name" value="AspA/AstE_fam"/>
</dbReference>
<dbReference type="GO" id="GO:0016788">
    <property type="term" value="F:hydrolase activity, acting on ester bonds"/>
    <property type="evidence" value="ECO:0007669"/>
    <property type="project" value="InterPro"/>
</dbReference>
<evidence type="ECO:0000256" key="2">
    <source>
        <dbReference type="ARBA" id="ARBA00022723"/>
    </source>
</evidence>
<dbReference type="Pfam" id="PF24827">
    <property type="entry name" value="AstE_AspA_cat"/>
    <property type="match status" value="1"/>
</dbReference>
<evidence type="ECO:0000313" key="7">
    <source>
        <dbReference type="Proteomes" id="UP000694425"/>
    </source>
</evidence>
<evidence type="ECO:0000256" key="3">
    <source>
        <dbReference type="ARBA" id="ARBA00022801"/>
    </source>
</evidence>
<dbReference type="Gene3D" id="3.40.630.10">
    <property type="entry name" value="Zn peptidases"/>
    <property type="match status" value="1"/>
</dbReference>
<proteinExistence type="predicted"/>
<sequence length="108" mass="12041">MTSCHVTKDPIKKVAIFGGTHGNELTGVFLVKHWLENGTEIQRTGLEARQFSVRVVIKLIDKLITFSSLPSPKSVPFPVFTLSLMSRVPTKSPMEINLEPSLFLKPHV</sequence>